<reference evidence="3 4" key="1">
    <citation type="journal article" date="2017" name="Water Res.">
        <title>Comammox in drinking water systems.</title>
        <authorList>
            <person name="Wang Y."/>
            <person name="Ma L."/>
            <person name="Mao Y."/>
            <person name="Jiang X."/>
            <person name="Xia Y."/>
            <person name="Yu K."/>
            <person name="Li B."/>
            <person name="Zhang T."/>
        </authorList>
    </citation>
    <scope>NUCLEOTIDE SEQUENCE [LARGE SCALE GENOMIC DNA]</scope>
    <source>
        <strain evidence="3">SG_bin8</strain>
    </source>
</reference>
<dbReference type="Pfam" id="PF05532">
    <property type="entry name" value="CsbD"/>
    <property type="match status" value="1"/>
</dbReference>
<dbReference type="Gene3D" id="1.10.1470.10">
    <property type="entry name" value="YjbJ"/>
    <property type="match status" value="1"/>
</dbReference>
<dbReference type="AlphaFoldDB" id="A0A1W9HQV1"/>
<comment type="caution">
    <text evidence="3">The sequence shown here is derived from an EMBL/GenBank/DDBJ whole genome shotgun (WGS) entry which is preliminary data.</text>
</comment>
<evidence type="ECO:0000313" key="4">
    <source>
        <dbReference type="Proteomes" id="UP000192872"/>
    </source>
</evidence>
<dbReference type="STRING" id="1827387.A4S15_02610"/>
<evidence type="ECO:0000256" key="1">
    <source>
        <dbReference type="ARBA" id="ARBA00009129"/>
    </source>
</evidence>
<dbReference type="InterPro" id="IPR008462">
    <property type="entry name" value="CsbD"/>
</dbReference>
<protein>
    <submittedName>
        <fullName evidence="3">General stress protein CsbD</fullName>
    </submittedName>
</protein>
<dbReference type="Proteomes" id="UP000192872">
    <property type="component" value="Unassembled WGS sequence"/>
</dbReference>
<dbReference type="RefSeq" id="WP_376799841.1">
    <property type="nucleotide sequence ID" value="NZ_DBNB01000008.1"/>
</dbReference>
<dbReference type="EMBL" id="LWDL01000031">
    <property type="protein sequence ID" value="OQW49632.1"/>
    <property type="molecule type" value="Genomic_DNA"/>
</dbReference>
<evidence type="ECO:0000313" key="3">
    <source>
        <dbReference type="EMBL" id="OQW49632.1"/>
    </source>
</evidence>
<gene>
    <name evidence="3" type="ORF">A4S15_02610</name>
</gene>
<dbReference type="SUPFAM" id="SSF69047">
    <property type="entry name" value="Hypothetical protein YjbJ"/>
    <property type="match status" value="1"/>
</dbReference>
<organism evidence="3 4">
    <name type="scientific">Candidatus Raskinella chloraquaticus</name>
    <dbReference type="NCBI Taxonomy" id="1951219"/>
    <lineage>
        <taxon>Bacteria</taxon>
        <taxon>Pseudomonadati</taxon>
        <taxon>Pseudomonadota</taxon>
        <taxon>Alphaproteobacteria</taxon>
        <taxon>Hyphomicrobiales</taxon>
        <taxon>Phreatobacteraceae</taxon>
        <taxon>Candidatus Raskinella</taxon>
    </lineage>
</organism>
<accession>A0A1W9HQV1</accession>
<proteinExistence type="inferred from homology"/>
<name>A0A1W9HQV1_9HYPH</name>
<comment type="similarity">
    <text evidence="1">Belongs to the UPF0337 (CsbD) family.</text>
</comment>
<sequence length="63" mass="6531">MGSTMDKAKGVANEAAGKIKQATGEMIGNPRLEVEGAMQESKGKTQKAVGDAKDVVKKLVDNA</sequence>
<feature type="domain" description="CsbD-like" evidence="2">
    <location>
        <begin position="6"/>
        <end position="58"/>
    </location>
</feature>
<evidence type="ECO:0000259" key="2">
    <source>
        <dbReference type="Pfam" id="PF05532"/>
    </source>
</evidence>
<dbReference type="InterPro" id="IPR036629">
    <property type="entry name" value="YjbJ_sf"/>
</dbReference>